<keyword evidence="14" id="KW-1185">Reference proteome</keyword>
<evidence type="ECO:0000259" key="12">
    <source>
        <dbReference type="Pfam" id="PF01648"/>
    </source>
</evidence>
<dbReference type="GO" id="GO:0006633">
    <property type="term" value="P:fatty acid biosynthetic process"/>
    <property type="evidence" value="ECO:0007669"/>
    <property type="project" value="UniProtKB-UniRule"/>
</dbReference>
<sequence>MIQGIGIDIVELDRVERLLLRQKKFPRRILSTNEWERFNQLSNHKRKVEFLAGRFAAKEAYSKALGTGIGQHLSFQSFEIMPNDMGQPKIYIDDKQHPSVHLSISHSQTYAIAQVIIEK</sequence>
<proteinExistence type="inferred from homology"/>
<keyword evidence="9 11" id="KW-0443">Lipid metabolism</keyword>
<dbReference type="GO" id="GO:0008897">
    <property type="term" value="F:holo-[acyl-carrier-protein] synthase activity"/>
    <property type="evidence" value="ECO:0007669"/>
    <property type="project" value="UniProtKB-UniRule"/>
</dbReference>
<dbReference type="Proteomes" id="UP000199334">
    <property type="component" value="Unassembled WGS sequence"/>
</dbReference>
<evidence type="ECO:0000256" key="5">
    <source>
        <dbReference type="ARBA" id="ARBA00022679"/>
    </source>
</evidence>
<comment type="similarity">
    <text evidence="11">Belongs to the P-Pant transferase superfamily. AcpS family.</text>
</comment>
<protein>
    <recommendedName>
        <fullName evidence="11">Holo-[acyl-carrier-protein] synthase</fullName>
        <shortName evidence="11">Holo-ACP synthase</shortName>
        <ecNumber evidence="11">2.7.8.7</ecNumber>
    </recommendedName>
    <alternativeName>
        <fullName evidence="11">4'-phosphopantetheinyl transferase AcpS</fullName>
    </alternativeName>
</protein>
<feature type="binding site" evidence="11">
    <location>
        <position position="8"/>
    </location>
    <ligand>
        <name>Mg(2+)</name>
        <dbReference type="ChEBI" id="CHEBI:18420"/>
    </ligand>
</feature>
<dbReference type="InterPro" id="IPR004568">
    <property type="entry name" value="Ppantetheine-prot_Trfase_dom"/>
</dbReference>
<dbReference type="PANTHER" id="PTHR12215">
    <property type="entry name" value="PHOSPHOPANTETHEINE TRANSFERASE"/>
    <property type="match status" value="1"/>
</dbReference>
<dbReference type="AlphaFoldDB" id="A0A1H0BA20"/>
<evidence type="ECO:0000256" key="11">
    <source>
        <dbReference type="HAMAP-Rule" id="MF_00101"/>
    </source>
</evidence>
<organism evidence="13 14">
    <name type="scientific">Tenuibacillus multivorans</name>
    <dbReference type="NCBI Taxonomy" id="237069"/>
    <lineage>
        <taxon>Bacteria</taxon>
        <taxon>Bacillati</taxon>
        <taxon>Bacillota</taxon>
        <taxon>Bacilli</taxon>
        <taxon>Bacillales</taxon>
        <taxon>Bacillaceae</taxon>
        <taxon>Tenuibacillus</taxon>
    </lineage>
</organism>
<feature type="binding site" evidence="11">
    <location>
        <position position="59"/>
    </location>
    <ligand>
        <name>Mg(2+)</name>
        <dbReference type="ChEBI" id="CHEBI:18420"/>
    </ligand>
</feature>
<evidence type="ECO:0000256" key="3">
    <source>
        <dbReference type="ARBA" id="ARBA00022490"/>
    </source>
</evidence>
<evidence type="ECO:0000256" key="4">
    <source>
        <dbReference type="ARBA" id="ARBA00022516"/>
    </source>
</evidence>
<comment type="cofactor">
    <cofactor evidence="1 11">
        <name>Mg(2+)</name>
        <dbReference type="ChEBI" id="CHEBI:18420"/>
    </cofactor>
</comment>
<keyword evidence="10 11" id="KW-0275">Fatty acid biosynthesis</keyword>
<dbReference type="GO" id="GO:0019878">
    <property type="term" value="P:lysine biosynthetic process via aminoadipic acid"/>
    <property type="evidence" value="ECO:0007669"/>
    <property type="project" value="TreeGrafter"/>
</dbReference>
<dbReference type="EC" id="2.7.8.7" evidence="11"/>
<dbReference type="OrthoDB" id="517356at2"/>
<keyword evidence="7 11" id="KW-0276">Fatty acid metabolism</keyword>
<keyword evidence="5 11" id="KW-0808">Transferase</keyword>
<evidence type="ECO:0000256" key="2">
    <source>
        <dbReference type="ARBA" id="ARBA00010990"/>
    </source>
</evidence>
<reference evidence="13 14" key="1">
    <citation type="submission" date="2016-10" db="EMBL/GenBank/DDBJ databases">
        <authorList>
            <person name="de Groot N.N."/>
        </authorList>
    </citation>
    <scope>NUCLEOTIDE SEQUENCE [LARGE SCALE GENOMIC DNA]</scope>
    <source>
        <strain evidence="13 14">CGMCC 1.3442</strain>
    </source>
</reference>
<dbReference type="PANTHER" id="PTHR12215:SF10">
    <property type="entry name" value="L-AMINOADIPATE-SEMIALDEHYDE DEHYDROGENASE-PHOSPHOPANTETHEINYL TRANSFERASE"/>
    <property type="match status" value="1"/>
</dbReference>
<evidence type="ECO:0000256" key="6">
    <source>
        <dbReference type="ARBA" id="ARBA00022723"/>
    </source>
</evidence>
<dbReference type="InterPro" id="IPR008278">
    <property type="entry name" value="4-PPantetheinyl_Trfase_dom"/>
</dbReference>
<keyword evidence="6 11" id="KW-0479">Metal-binding</keyword>
<evidence type="ECO:0000256" key="9">
    <source>
        <dbReference type="ARBA" id="ARBA00023098"/>
    </source>
</evidence>
<keyword evidence="3 11" id="KW-0963">Cytoplasm</keyword>
<evidence type="ECO:0000313" key="14">
    <source>
        <dbReference type="Proteomes" id="UP000199334"/>
    </source>
</evidence>
<evidence type="ECO:0000256" key="1">
    <source>
        <dbReference type="ARBA" id="ARBA00001946"/>
    </source>
</evidence>
<feature type="domain" description="4'-phosphopantetheinyl transferase" evidence="12">
    <location>
        <begin position="4"/>
        <end position="114"/>
    </location>
</feature>
<dbReference type="RefSeq" id="WP_093856709.1">
    <property type="nucleotide sequence ID" value="NZ_BJVZ01000035.1"/>
</dbReference>
<comment type="similarity">
    <text evidence="2">Belongs to the P-Pant transferase superfamily. Gsp/Sfp/HetI/AcpT family.</text>
</comment>
<evidence type="ECO:0000256" key="10">
    <source>
        <dbReference type="ARBA" id="ARBA00023160"/>
    </source>
</evidence>
<name>A0A1H0BA20_9BACI</name>
<keyword evidence="8 11" id="KW-0460">Magnesium</keyword>
<dbReference type="SUPFAM" id="SSF56214">
    <property type="entry name" value="4'-phosphopantetheinyl transferase"/>
    <property type="match status" value="1"/>
</dbReference>
<dbReference type="InterPro" id="IPR002582">
    <property type="entry name" value="ACPS"/>
</dbReference>
<comment type="catalytic activity">
    <reaction evidence="11">
        <text>apo-[ACP] + CoA = holo-[ACP] + adenosine 3',5'-bisphosphate + H(+)</text>
        <dbReference type="Rhea" id="RHEA:12068"/>
        <dbReference type="Rhea" id="RHEA-COMP:9685"/>
        <dbReference type="Rhea" id="RHEA-COMP:9690"/>
        <dbReference type="ChEBI" id="CHEBI:15378"/>
        <dbReference type="ChEBI" id="CHEBI:29999"/>
        <dbReference type="ChEBI" id="CHEBI:57287"/>
        <dbReference type="ChEBI" id="CHEBI:58343"/>
        <dbReference type="ChEBI" id="CHEBI:64479"/>
        <dbReference type="EC" id="2.7.8.7"/>
    </reaction>
</comment>
<evidence type="ECO:0000256" key="7">
    <source>
        <dbReference type="ARBA" id="ARBA00022832"/>
    </source>
</evidence>
<comment type="subcellular location">
    <subcellularLocation>
        <location evidence="11">Cytoplasm</location>
    </subcellularLocation>
</comment>
<keyword evidence="4 11" id="KW-0444">Lipid biosynthesis</keyword>
<dbReference type="Pfam" id="PF01648">
    <property type="entry name" value="ACPS"/>
    <property type="match status" value="1"/>
</dbReference>
<accession>A0A1H0BA20</accession>
<dbReference type="InterPro" id="IPR050559">
    <property type="entry name" value="P-Pant_transferase_sf"/>
</dbReference>
<dbReference type="NCBIfam" id="TIGR00556">
    <property type="entry name" value="pantethn_trn"/>
    <property type="match status" value="1"/>
</dbReference>
<evidence type="ECO:0000313" key="13">
    <source>
        <dbReference type="EMBL" id="SDN42495.1"/>
    </source>
</evidence>
<dbReference type="GO" id="GO:0005829">
    <property type="term" value="C:cytosol"/>
    <property type="evidence" value="ECO:0007669"/>
    <property type="project" value="TreeGrafter"/>
</dbReference>
<dbReference type="HAMAP" id="MF_00101">
    <property type="entry name" value="AcpS"/>
    <property type="match status" value="1"/>
</dbReference>
<dbReference type="EMBL" id="FNIG01000004">
    <property type="protein sequence ID" value="SDN42495.1"/>
    <property type="molecule type" value="Genomic_DNA"/>
</dbReference>
<dbReference type="InterPro" id="IPR037143">
    <property type="entry name" value="4-PPantetheinyl_Trfase_dom_sf"/>
</dbReference>
<gene>
    <name evidence="11" type="primary">acpS</name>
    <name evidence="13" type="ORF">SAMN05216498_2279</name>
</gene>
<dbReference type="Gene3D" id="3.90.470.20">
    <property type="entry name" value="4'-phosphopantetheinyl transferase domain"/>
    <property type="match status" value="1"/>
</dbReference>
<dbReference type="STRING" id="237069.SAMN05216498_2279"/>
<dbReference type="GO" id="GO:0000287">
    <property type="term" value="F:magnesium ion binding"/>
    <property type="evidence" value="ECO:0007669"/>
    <property type="project" value="UniProtKB-UniRule"/>
</dbReference>
<evidence type="ECO:0000256" key="8">
    <source>
        <dbReference type="ARBA" id="ARBA00022842"/>
    </source>
</evidence>
<comment type="function">
    <text evidence="11">Transfers the 4'-phosphopantetheine moiety from coenzyme A to a Ser of acyl-carrier-protein.</text>
</comment>
<dbReference type="NCBIfam" id="TIGR00516">
    <property type="entry name" value="acpS"/>
    <property type="match status" value="1"/>
</dbReference>